<keyword evidence="3" id="KW-1185">Reference proteome</keyword>
<accession>A9URA2</accession>
<dbReference type="Proteomes" id="UP000001357">
    <property type="component" value="Unassembled WGS sequence"/>
</dbReference>
<evidence type="ECO:0000313" key="3">
    <source>
        <dbReference type="Proteomes" id="UP000001357"/>
    </source>
</evidence>
<dbReference type="InParanoid" id="A9URA2"/>
<dbReference type="InterPro" id="IPR030548">
    <property type="entry name" value="RAD51B"/>
</dbReference>
<dbReference type="PROSITE" id="PS50162">
    <property type="entry name" value="RECA_2"/>
    <property type="match status" value="1"/>
</dbReference>
<evidence type="ECO:0000259" key="1">
    <source>
        <dbReference type="PROSITE" id="PS50162"/>
    </source>
</evidence>
<protein>
    <recommendedName>
        <fullName evidence="1">RecA family profile 1 domain-containing protein</fullName>
    </recommendedName>
</protein>
<dbReference type="KEGG" id="mbr:MONBRDRAFT_23135"/>
<dbReference type="InterPro" id="IPR013632">
    <property type="entry name" value="Rad51_C"/>
</dbReference>
<reference evidence="2 3" key="1">
    <citation type="journal article" date="2008" name="Nature">
        <title>The genome of the choanoflagellate Monosiga brevicollis and the origin of metazoans.</title>
        <authorList>
            <consortium name="JGI Sequencing"/>
            <person name="King N."/>
            <person name="Westbrook M.J."/>
            <person name="Young S.L."/>
            <person name="Kuo A."/>
            <person name="Abedin M."/>
            <person name="Chapman J."/>
            <person name="Fairclough S."/>
            <person name="Hellsten U."/>
            <person name="Isogai Y."/>
            <person name="Letunic I."/>
            <person name="Marr M."/>
            <person name="Pincus D."/>
            <person name="Putnam N."/>
            <person name="Rokas A."/>
            <person name="Wright K.J."/>
            <person name="Zuzow R."/>
            <person name="Dirks W."/>
            <person name="Good M."/>
            <person name="Goodstein D."/>
            <person name="Lemons D."/>
            <person name="Li W."/>
            <person name="Lyons J.B."/>
            <person name="Morris A."/>
            <person name="Nichols S."/>
            <person name="Richter D.J."/>
            <person name="Salamov A."/>
            <person name="Bork P."/>
            <person name="Lim W.A."/>
            <person name="Manning G."/>
            <person name="Miller W.T."/>
            <person name="McGinnis W."/>
            <person name="Shapiro H."/>
            <person name="Tjian R."/>
            <person name="Grigoriev I.V."/>
            <person name="Rokhsar D."/>
        </authorList>
    </citation>
    <scope>NUCLEOTIDE SEQUENCE [LARGE SCALE GENOMIC DNA]</scope>
    <source>
        <strain evidence="3">MX1 / ATCC 50154</strain>
    </source>
</reference>
<organism evidence="2 3">
    <name type="scientific">Monosiga brevicollis</name>
    <name type="common">Choanoflagellate</name>
    <dbReference type="NCBI Taxonomy" id="81824"/>
    <lineage>
        <taxon>Eukaryota</taxon>
        <taxon>Choanoflagellata</taxon>
        <taxon>Craspedida</taxon>
        <taxon>Salpingoecidae</taxon>
        <taxon>Monosiga</taxon>
    </lineage>
</organism>
<dbReference type="InterPro" id="IPR020588">
    <property type="entry name" value="RecA_ATP-bd"/>
</dbReference>
<proteinExistence type="predicted"/>
<dbReference type="InterPro" id="IPR027417">
    <property type="entry name" value="P-loop_NTPase"/>
</dbReference>
<dbReference type="Pfam" id="PF08423">
    <property type="entry name" value="Rad51"/>
    <property type="match status" value="1"/>
</dbReference>
<evidence type="ECO:0000313" key="2">
    <source>
        <dbReference type="EMBL" id="EDQ91889.1"/>
    </source>
</evidence>
<dbReference type="GO" id="GO:0005524">
    <property type="term" value="F:ATP binding"/>
    <property type="evidence" value="ECO:0007669"/>
    <property type="project" value="InterPro"/>
</dbReference>
<dbReference type="STRING" id="81824.A9URA2"/>
<dbReference type="GO" id="GO:0003677">
    <property type="term" value="F:DNA binding"/>
    <property type="evidence" value="ECO:0007669"/>
    <property type="project" value="InterPro"/>
</dbReference>
<dbReference type="GO" id="GO:0033063">
    <property type="term" value="C:Rad51B-Rad51C-Rad51D-XRCC2 complex"/>
    <property type="evidence" value="ECO:0007669"/>
    <property type="project" value="InterPro"/>
</dbReference>
<dbReference type="GO" id="GO:0000724">
    <property type="term" value="P:double-strand break repair via homologous recombination"/>
    <property type="evidence" value="ECO:0007669"/>
    <property type="project" value="InterPro"/>
</dbReference>
<dbReference type="eggNOG" id="KOG1433">
    <property type="taxonomic scope" value="Eukaryota"/>
</dbReference>
<dbReference type="EMBL" id="CH991544">
    <property type="protein sequence ID" value="EDQ91889.1"/>
    <property type="molecule type" value="Genomic_DNA"/>
</dbReference>
<dbReference type="PANTHER" id="PTHR46456:SF1">
    <property type="entry name" value="DNA REPAIR PROTEIN RAD51 HOMOLOG 2"/>
    <property type="match status" value="1"/>
</dbReference>
<dbReference type="AlphaFoldDB" id="A9URA2"/>
<dbReference type="GeneID" id="5888380"/>
<dbReference type="Gene3D" id="3.40.50.300">
    <property type="entry name" value="P-loop containing nucleotide triphosphate hydrolases"/>
    <property type="match status" value="1"/>
</dbReference>
<sequence>MVQHRFPDTDLQALKQIATAVRVVFTTTCDELRDILEQLEVLVCDANAGLVIIDSIAYLTRKEFALDNIRKADYLSTLASLLKRTATRSSIPVLVTNQITTRFDEVTAEAYVTAALGNTWAHSVNIRLALHFAPGDGAGRLLSISKSPTAPYQIIPYQITQAGPIELDVAGDQAIGGRLAESSAHGARILNRNMADQAFSTYSGQHEAVLAAQSAQYYY</sequence>
<dbReference type="GO" id="GO:0140664">
    <property type="term" value="F:ATP-dependent DNA damage sensor activity"/>
    <property type="evidence" value="ECO:0007669"/>
    <property type="project" value="InterPro"/>
</dbReference>
<dbReference type="PANTHER" id="PTHR46456">
    <property type="entry name" value="DNA REPAIR PROTEIN RAD51 HOMOLOG 2"/>
    <property type="match status" value="1"/>
</dbReference>
<name>A9URA2_MONBE</name>
<dbReference type="RefSeq" id="XP_001743175.1">
    <property type="nucleotide sequence ID" value="XM_001743123.1"/>
</dbReference>
<dbReference type="SUPFAM" id="SSF52540">
    <property type="entry name" value="P-loop containing nucleoside triphosphate hydrolases"/>
    <property type="match status" value="1"/>
</dbReference>
<gene>
    <name evidence="2" type="ORF">MONBRDRAFT_23135</name>
</gene>
<feature type="domain" description="RecA family profile 1" evidence="1">
    <location>
        <begin position="1"/>
        <end position="99"/>
    </location>
</feature>